<dbReference type="EMBL" id="LR796332">
    <property type="protein sequence ID" value="CAB4137526.1"/>
    <property type="molecule type" value="Genomic_DNA"/>
</dbReference>
<proteinExistence type="predicted"/>
<gene>
    <name evidence="1" type="ORF">UFOVP323_33</name>
</gene>
<protein>
    <submittedName>
        <fullName evidence="1">Uncharacterized protein</fullName>
    </submittedName>
</protein>
<reference evidence="1" key="1">
    <citation type="submission" date="2020-04" db="EMBL/GenBank/DDBJ databases">
        <authorList>
            <person name="Chiriac C."/>
            <person name="Salcher M."/>
            <person name="Ghai R."/>
            <person name="Kavagutti S V."/>
        </authorList>
    </citation>
    <scope>NUCLEOTIDE SEQUENCE</scope>
</reference>
<name>A0A6J5LX94_9CAUD</name>
<evidence type="ECO:0000313" key="1">
    <source>
        <dbReference type="EMBL" id="CAB4137526.1"/>
    </source>
</evidence>
<accession>A0A6J5LX94</accession>
<sequence length="171" mass="20792">MDKTTIDTILINIWITENIDELKKICKSISRLEDIDDLFQICIEQILINKKFADIPDQQRLYFFSRLVRNQFHSKTSKYYYQYHRFKASEIYDYDFPDLQYEEPEVNLEWVNKHLDEMKKTSDWYYGRLFELYIELGCSITKLSQKTTIPINSVSRDINKVRKELNKKRHV</sequence>
<organism evidence="1">
    <name type="scientific">uncultured Caudovirales phage</name>
    <dbReference type="NCBI Taxonomy" id="2100421"/>
    <lineage>
        <taxon>Viruses</taxon>
        <taxon>Duplodnaviria</taxon>
        <taxon>Heunggongvirae</taxon>
        <taxon>Uroviricota</taxon>
        <taxon>Caudoviricetes</taxon>
        <taxon>Peduoviridae</taxon>
        <taxon>Maltschvirus</taxon>
        <taxon>Maltschvirus maltsch</taxon>
    </lineage>
</organism>